<dbReference type="InterPro" id="IPR036380">
    <property type="entry name" value="Isochorismatase-like_sf"/>
</dbReference>
<keyword evidence="7" id="KW-1185">Reference proteome</keyword>
<proteinExistence type="predicted"/>
<dbReference type="Pfam" id="PF00857">
    <property type="entry name" value="Isochorismatase"/>
    <property type="match status" value="1"/>
</dbReference>
<dbReference type="RefSeq" id="WP_274687068.1">
    <property type="nucleotide sequence ID" value="NZ_JAPMOU010000002.1"/>
</dbReference>
<evidence type="ECO:0000259" key="5">
    <source>
        <dbReference type="PROSITE" id="PS50075"/>
    </source>
</evidence>
<dbReference type="PRINTS" id="PR01398">
    <property type="entry name" value="ISCHRISMTASE"/>
</dbReference>
<dbReference type="Gene3D" id="3.40.50.850">
    <property type="entry name" value="Isochorismatase-like"/>
    <property type="match status" value="1"/>
</dbReference>
<reference evidence="6 7" key="1">
    <citation type="submission" date="2022-11" db="EMBL/GenBank/DDBJ databases">
        <title>Spartinivicinus poritis sp. nov., isolated from scleractinian coral Porites lutea.</title>
        <authorList>
            <person name="Zhang G."/>
            <person name="Cai L."/>
            <person name="Wei Q."/>
        </authorList>
    </citation>
    <scope>NUCLEOTIDE SEQUENCE [LARGE SCALE GENOMIC DNA]</scope>
    <source>
        <strain evidence="6 7">A2-2</strain>
    </source>
</reference>
<dbReference type="EMBL" id="JAPMOU010000002">
    <property type="protein sequence ID" value="MDE1460696.1"/>
    <property type="molecule type" value="Genomic_DNA"/>
</dbReference>
<feature type="domain" description="Carrier" evidence="5">
    <location>
        <begin position="220"/>
        <end position="292"/>
    </location>
</feature>
<protein>
    <recommendedName>
        <fullName evidence="2">isochorismatase</fullName>
        <ecNumber evidence="2">3.3.2.1</ecNumber>
    </recommendedName>
</protein>
<evidence type="ECO:0000256" key="1">
    <source>
        <dbReference type="ARBA" id="ARBA00004924"/>
    </source>
</evidence>
<dbReference type="InterPro" id="IPR000868">
    <property type="entry name" value="Isochorismatase-like_dom"/>
</dbReference>
<organism evidence="6 7">
    <name type="scientific">Spartinivicinus poritis</name>
    <dbReference type="NCBI Taxonomy" id="2994640"/>
    <lineage>
        <taxon>Bacteria</taxon>
        <taxon>Pseudomonadati</taxon>
        <taxon>Pseudomonadota</taxon>
        <taxon>Gammaproteobacteria</taxon>
        <taxon>Oceanospirillales</taxon>
        <taxon>Zooshikellaceae</taxon>
        <taxon>Spartinivicinus</taxon>
    </lineage>
</organism>
<dbReference type="SUPFAM" id="SSF47336">
    <property type="entry name" value="ACP-like"/>
    <property type="match status" value="1"/>
</dbReference>
<evidence type="ECO:0000313" key="6">
    <source>
        <dbReference type="EMBL" id="MDE1460696.1"/>
    </source>
</evidence>
<dbReference type="SUPFAM" id="SSF52499">
    <property type="entry name" value="Isochorismatase-like hydrolases"/>
    <property type="match status" value="1"/>
</dbReference>
<comment type="pathway">
    <text evidence="1">Siderophore biosynthesis.</text>
</comment>
<evidence type="ECO:0000313" key="7">
    <source>
        <dbReference type="Proteomes" id="UP001528823"/>
    </source>
</evidence>
<comment type="caution">
    <text evidence="6">The sequence shown here is derived from an EMBL/GenBank/DDBJ whole genome shotgun (WGS) entry which is preliminary data.</text>
</comment>
<keyword evidence="3" id="KW-0378">Hydrolase</keyword>
<dbReference type="Pfam" id="PF00550">
    <property type="entry name" value="PP-binding"/>
    <property type="match status" value="1"/>
</dbReference>
<dbReference type="InterPro" id="IPR036736">
    <property type="entry name" value="ACP-like_sf"/>
</dbReference>
<evidence type="ECO:0000256" key="2">
    <source>
        <dbReference type="ARBA" id="ARBA00012100"/>
    </source>
</evidence>
<dbReference type="InterPro" id="IPR009081">
    <property type="entry name" value="PP-bd_ACP"/>
</dbReference>
<evidence type="ECO:0000256" key="3">
    <source>
        <dbReference type="ARBA" id="ARBA00022801"/>
    </source>
</evidence>
<dbReference type="PROSITE" id="PS50075">
    <property type="entry name" value="CARRIER"/>
    <property type="match status" value="1"/>
</dbReference>
<sequence>MAIPKIAAYQLSSAELMPENRVNWQFDSSRAVLLIHDMQRYFLNYYDTKAEPIPTVLANIQAIKDKLKPLGVPVIYSAQPGDQTPEQRALLQDFWGQGLTADLSQTGITERLMPEQDDHVMTKWRYSAFQRTELLQLMQTQQRDQLVICGIYAHIGCLLTAADAFMNDIQAFFISDAVADFTQQDHLMAINYAAQRCARAITTQQLLADATELTTTSDLPSNKQQLKQLIADWLGVTSDELEDDDNLIECGLDSIRVLSLIDQFKAKGKEISLIELAENPTVEGWASLLLAE</sequence>
<accession>A0ABT5U3Z1</accession>
<dbReference type="PANTHER" id="PTHR43540">
    <property type="entry name" value="PEROXYUREIDOACRYLATE/UREIDOACRYLATE AMIDOHYDROLASE-RELATED"/>
    <property type="match status" value="1"/>
</dbReference>
<dbReference type="PANTHER" id="PTHR43540:SF3">
    <property type="entry name" value="ENTEROBACTIN SYNTHASE COMPONENT B"/>
    <property type="match status" value="1"/>
</dbReference>
<name>A0ABT5U3Z1_9GAMM</name>
<evidence type="ECO:0000256" key="4">
    <source>
        <dbReference type="ARBA" id="ARBA00048590"/>
    </source>
</evidence>
<gene>
    <name evidence="6" type="ORF">ORQ98_01825</name>
</gene>
<dbReference type="EC" id="3.3.2.1" evidence="2"/>
<dbReference type="Proteomes" id="UP001528823">
    <property type="component" value="Unassembled WGS sequence"/>
</dbReference>
<dbReference type="InterPro" id="IPR016291">
    <property type="entry name" value="Isochorismatase"/>
</dbReference>
<dbReference type="PIRSF" id="PIRSF001111">
    <property type="entry name" value="Isochorismatase"/>
    <property type="match status" value="1"/>
</dbReference>
<comment type="catalytic activity">
    <reaction evidence="4">
        <text>isochorismate + H2O = (2S,3S)-2,3-dihydroxy-2,3-dihydrobenzoate + pyruvate</text>
        <dbReference type="Rhea" id="RHEA:11112"/>
        <dbReference type="ChEBI" id="CHEBI:15361"/>
        <dbReference type="ChEBI" id="CHEBI:15377"/>
        <dbReference type="ChEBI" id="CHEBI:29780"/>
        <dbReference type="ChEBI" id="CHEBI:58764"/>
        <dbReference type="EC" id="3.3.2.1"/>
    </reaction>
</comment>
<dbReference type="Gene3D" id="1.10.1200.10">
    <property type="entry name" value="ACP-like"/>
    <property type="match status" value="1"/>
</dbReference>
<dbReference type="InterPro" id="IPR050272">
    <property type="entry name" value="Isochorismatase-like_hydrls"/>
</dbReference>